<dbReference type="PANTHER" id="PTHR43376">
    <property type="entry name" value="OLIGOPEPTIDE TRANSPORT SYSTEM PERMEASE PROTEIN"/>
    <property type="match status" value="1"/>
</dbReference>
<dbReference type="EMBL" id="JADKNH010000004">
    <property type="protein sequence ID" value="MBF4693022.1"/>
    <property type="molecule type" value="Genomic_DNA"/>
</dbReference>
<name>A0ABR9ZRE4_9FIRM</name>
<dbReference type="InterPro" id="IPR000515">
    <property type="entry name" value="MetI-like"/>
</dbReference>
<comment type="caution">
    <text evidence="7">The sequence shown here is derived from an EMBL/GenBank/DDBJ whole genome shotgun (WGS) entry which is preliminary data.</text>
</comment>
<feature type="transmembrane region" description="Helical" evidence="5">
    <location>
        <begin position="293"/>
        <end position="312"/>
    </location>
</feature>
<evidence type="ECO:0000313" key="8">
    <source>
        <dbReference type="Proteomes" id="UP000614200"/>
    </source>
</evidence>
<dbReference type="PROSITE" id="PS50928">
    <property type="entry name" value="ABC_TM1"/>
    <property type="match status" value="1"/>
</dbReference>
<feature type="transmembrane region" description="Helical" evidence="5">
    <location>
        <begin position="189"/>
        <end position="207"/>
    </location>
</feature>
<dbReference type="PANTHER" id="PTHR43376:SF1">
    <property type="entry name" value="OLIGOPEPTIDE TRANSPORT SYSTEM PERMEASE PROTEIN"/>
    <property type="match status" value="1"/>
</dbReference>
<keyword evidence="3 5" id="KW-1133">Transmembrane helix</keyword>
<proteinExistence type="inferred from homology"/>
<accession>A0ABR9ZRE4</accession>
<feature type="transmembrane region" description="Helical" evidence="5">
    <location>
        <begin position="251"/>
        <end position="273"/>
    </location>
</feature>
<comment type="similarity">
    <text evidence="5">Belongs to the binding-protein-dependent transport system permease family.</text>
</comment>
<dbReference type="CDD" id="cd06261">
    <property type="entry name" value="TM_PBP2"/>
    <property type="match status" value="1"/>
</dbReference>
<evidence type="ECO:0000256" key="3">
    <source>
        <dbReference type="ARBA" id="ARBA00022989"/>
    </source>
</evidence>
<keyword evidence="2 5" id="KW-0812">Transmembrane</keyword>
<dbReference type="RefSeq" id="WP_194701255.1">
    <property type="nucleotide sequence ID" value="NZ_JADKNH010000004.1"/>
</dbReference>
<organism evidence="7 8">
    <name type="scientific">Fusibacter ferrireducens</name>
    <dbReference type="NCBI Taxonomy" id="2785058"/>
    <lineage>
        <taxon>Bacteria</taxon>
        <taxon>Bacillati</taxon>
        <taxon>Bacillota</taxon>
        <taxon>Clostridia</taxon>
        <taxon>Eubacteriales</taxon>
        <taxon>Eubacteriales Family XII. Incertae Sedis</taxon>
        <taxon>Fusibacter</taxon>
    </lineage>
</organism>
<feature type="transmembrane region" description="Helical" evidence="5">
    <location>
        <begin position="133"/>
        <end position="156"/>
    </location>
</feature>
<evidence type="ECO:0000256" key="5">
    <source>
        <dbReference type="RuleBase" id="RU363032"/>
    </source>
</evidence>
<evidence type="ECO:0000256" key="1">
    <source>
        <dbReference type="ARBA" id="ARBA00004141"/>
    </source>
</evidence>
<keyword evidence="4 5" id="KW-0472">Membrane</keyword>
<feature type="transmembrane region" description="Helical" evidence="5">
    <location>
        <begin position="94"/>
        <end position="121"/>
    </location>
</feature>
<feature type="transmembrane region" description="Helical" evidence="5">
    <location>
        <begin position="5"/>
        <end position="23"/>
    </location>
</feature>
<comment type="subcellular location">
    <subcellularLocation>
        <location evidence="5">Cell membrane</location>
        <topology evidence="5">Multi-pass membrane protein</topology>
    </subcellularLocation>
    <subcellularLocation>
        <location evidence="1">Membrane</location>
        <topology evidence="1">Multi-pass membrane protein</topology>
    </subcellularLocation>
</comment>
<evidence type="ECO:0000256" key="4">
    <source>
        <dbReference type="ARBA" id="ARBA00023136"/>
    </source>
</evidence>
<dbReference type="Pfam" id="PF00528">
    <property type="entry name" value="BPD_transp_1"/>
    <property type="match status" value="1"/>
</dbReference>
<dbReference type="Gene3D" id="1.10.3720.10">
    <property type="entry name" value="MetI-like"/>
    <property type="match status" value="1"/>
</dbReference>
<feature type="domain" description="ABC transmembrane type-1" evidence="6">
    <location>
        <begin position="94"/>
        <end position="312"/>
    </location>
</feature>
<reference evidence="7 8" key="1">
    <citation type="submission" date="2020-11" db="EMBL/GenBank/DDBJ databases">
        <title>Fusibacter basophilias sp. nov.</title>
        <authorList>
            <person name="Qiu D."/>
        </authorList>
    </citation>
    <scope>NUCLEOTIDE SEQUENCE [LARGE SCALE GENOMIC DNA]</scope>
    <source>
        <strain evidence="7 8">Q10-2</strain>
    </source>
</reference>
<sequence>MIRKIIGTLIVVLVINFFLPRLMPGDPFDFLSVEEGNVTVTLTEDQIEFYRAYYGMDKPLGEQFVDYVRRAITGDFGNSIYYNRPVRQMIIERITWTFALVVISLFVSCIIGTAFGMISAYYTGTKKFLDGMLIRIMTILSEVPDFMLGLLMLFIFSAKLKWFPLSGGATAFAEYDNVLEWFIDYGTHAALPCLVLILSSLGDFFLLGRQSMIAVLREPYVETAKAKGLSKRRVMINHVLVNAFSPIIARVFMRLGMMIGGAVLVENVFAYPGVGRLMRESVSLRDYVMIQGVFFYVAILVLFFNILADLIYKRTNKRGNHENL</sequence>
<dbReference type="InterPro" id="IPR035906">
    <property type="entry name" value="MetI-like_sf"/>
</dbReference>
<dbReference type="SUPFAM" id="SSF161098">
    <property type="entry name" value="MetI-like"/>
    <property type="match status" value="1"/>
</dbReference>
<keyword evidence="5" id="KW-0813">Transport</keyword>
<evidence type="ECO:0000259" key="6">
    <source>
        <dbReference type="PROSITE" id="PS50928"/>
    </source>
</evidence>
<evidence type="ECO:0000256" key="2">
    <source>
        <dbReference type="ARBA" id="ARBA00022692"/>
    </source>
</evidence>
<gene>
    <name evidence="7" type="ORF">ISU02_07815</name>
</gene>
<evidence type="ECO:0000313" key="7">
    <source>
        <dbReference type="EMBL" id="MBF4693022.1"/>
    </source>
</evidence>
<dbReference type="Proteomes" id="UP000614200">
    <property type="component" value="Unassembled WGS sequence"/>
</dbReference>
<keyword evidence="8" id="KW-1185">Reference proteome</keyword>
<protein>
    <submittedName>
        <fullName evidence="7">ABC transporter permease</fullName>
    </submittedName>
</protein>